<sequence>MTMSTMQRSASQSTGLSEMDHLLEKSRNLNVGDLLVHKWTIGGLSLHGSTQKAQV</sequence>
<evidence type="ECO:0000313" key="2">
    <source>
        <dbReference type="Proteomes" id="UP001141552"/>
    </source>
</evidence>
<dbReference type="EMBL" id="JAKUCV010005921">
    <property type="protein sequence ID" value="KAJ4829332.1"/>
    <property type="molecule type" value="Genomic_DNA"/>
</dbReference>
<reference evidence="1" key="1">
    <citation type="submission" date="2022-02" db="EMBL/GenBank/DDBJ databases">
        <authorList>
            <person name="Henning P.M."/>
            <person name="McCubbin A.G."/>
            <person name="Shore J.S."/>
        </authorList>
    </citation>
    <scope>NUCLEOTIDE SEQUENCE</scope>
    <source>
        <strain evidence="1">F60SS</strain>
        <tissue evidence="1">Leaves</tissue>
    </source>
</reference>
<gene>
    <name evidence="1" type="ORF">Tsubulata_015564</name>
</gene>
<accession>A0A9Q0FDH5</accession>
<comment type="caution">
    <text evidence="1">The sequence shown here is derived from an EMBL/GenBank/DDBJ whole genome shotgun (WGS) entry which is preliminary data.</text>
</comment>
<organism evidence="1 2">
    <name type="scientific">Turnera subulata</name>
    <dbReference type="NCBI Taxonomy" id="218843"/>
    <lineage>
        <taxon>Eukaryota</taxon>
        <taxon>Viridiplantae</taxon>
        <taxon>Streptophyta</taxon>
        <taxon>Embryophyta</taxon>
        <taxon>Tracheophyta</taxon>
        <taxon>Spermatophyta</taxon>
        <taxon>Magnoliopsida</taxon>
        <taxon>eudicotyledons</taxon>
        <taxon>Gunneridae</taxon>
        <taxon>Pentapetalae</taxon>
        <taxon>rosids</taxon>
        <taxon>fabids</taxon>
        <taxon>Malpighiales</taxon>
        <taxon>Passifloraceae</taxon>
        <taxon>Turnera</taxon>
    </lineage>
</organism>
<dbReference type="Proteomes" id="UP001141552">
    <property type="component" value="Unassembled WGS sequence"/>
</dbReference>
<name>A0A9Q0FDH5_9ROSI</name>
<protein>
    <submittedName>
        <fullName evidence="1">Uncharacterized protein</fullName>
    </submittedName>
</protein>
<dbReference type="AlphaFoldDB" id="A0A9Q0FDH5"/>
<reference evidence="1" key="2">
    <citation type="journal article" date="2023" name="Plants (Basel)">
        <title>Annotation of the Turnera subulata (Passifloraceae) Draft Genome Reveals the S-Locus Evolved after the Divergence of Turneroideae from Passifloroideae in a Stepwise Manner.</title>
        <authorList>
            <person name="Henning P.M."/>
            <person name="Roalson E.H."/>
            <person name="Mir W."/>
            <person name="McCubbin A.G."/>
            <person name="Shore J.S."/>
        </authorList>
    </citation>
    <scope>NUCLEOTIDE SEQUENCE</scope>
    <source>
        <strain evidence="1">F60SS</strain>
    </source>
</reference>
<evidence type="ECO:0000313" key="1">
    <source>
        <dbReference type="EMBL" id="KAJ4829332.1"/>
    </source>
</evidence>
<keyword evidence="2" id="KW-1185">Reference proteome</keyword>
<proteinExistence type="predicted"/>